<dbReference type="RefSeq" id="WP_009136220.1">
    <property type="nucleotide sequence ID" value="NZ_JH594596.1"/>
</dbReference>
<protein>
    <submittedName>
        <fullName evidence="3">Uncharacterized protein</fullName>
    </submittedName>
</protein>
<name>H1DFN6_9BACT</name>
<dbReference type="Pfam" id="PF13561">
    <property type="entry name" value="adh_short_C2"/>
    <property type="match status" value="1"/>
</dbReference>
<keyword evidence="2" id="KW-0560">Oxidoreductase</keyword>
<dbReference type="STRING" id="742817.HMPREF9449_01072"/>
<organism evidence="3 4">
    <name type="scientific">Odoribacter laneus YIT 12061</name>
    <dbReference type="NCBI Taxonomy" id="742817"/>
    <lineage>
        <taxon>Bacteria</taxon>
        <taxon>Pseudomonadati</taxon>
        <taxon>Bacteroidota</taxon>
        <taxon>Bacteroidia</taxon>
        <taxon>Bacteroidales</taxon>
        <taxon>Odoribacteraceae</taxon>
        <taxon>Odoribacter</taxon>
    </lineage>
</organism>
<keyword evidence="4" id="KW-1185">Reference proteome</keyword>
<dbReference type="PRINTS" id="PR00080">
    <property type="entry name" value="SDRFAMILY"/>
</dbReference>
<proteinExistence type="inferred from homology"/>
<dbReference type="AlphaFoldDB" id="H1DFN6"/>
<dbReference type="PANTHER" id="PTHR24321">
    <property type="entry name" value="DEHYDROGENASES, SHORT CHAIN"/>
    <property type="match status" value="1"/>
</dbReference>
<comment type="similarity">
    <text evidence="1">Belongs to the short-chain dehydrogenases/reductases (SDR) family.</text>
</comment>
<evidence type="ECO:0000256" key="1">
    <source>
        <dbReference type="ARBA" id="ARBA00006484"/>
    </source>
</evidence>
<gene>
    <name evidence="3" type="ORF">HMPREF9449_01072</name>
</gene>
<dbReference type="PANTHER" id="PTHR24321:SF8">
    <property type="entry name" value="ESTRADIOL 17-BETA-DEHYDROGENASE 8-RELATED"/>
    <property type="match status" value="1"/>
</dbReference>
<dbReference type="PATRIC" id="fig|742817.3.peg.1134"/>
<evidence type="ECO:0000313" key="4">
    <source>
        <dbReference type="Proteomes" id="UP000004892"/>
    </source>
</evidence>
<reference evidence="3 4" key="1">
    <citation type="submission" date="2012-01" db="EMBL/GenBank/DDBJ databases">
        <title>The Genome Sequence of Odoribacter laneus YIT 12061.</title>
        <authorList>
            <consortium name="The Broad Institute Genome Sequencing Platform"/>
            <person name="Earl A."/>
            <person name="Ward D."/>
            <person name="Feldgarden M."/>
            <person name="Gevers D."/>
            <person name="Morotomi M."/>
            <person name="Young S.K."/>
            <person name="Zeng Q."/>
            <person name="Gargeya S."/>
            <person name="Fitzgerald M."/>
            <person name="Haas B."/>
            <person name="Abouelleil A."/>
            <person name="Alvarado L."/>
            <person name="Arachchi H.M."/>
            <person name="Berlin A."/>
            <person name="Chapman S.B."/>
            <person name="Gearin G."/>
            <person name="Goldberg J."/>
            <person name="Griggs A."/>
            <person name="Gujja S."/>
            <person name="Hansen M."/>
            <person name="Heiman D."/>
            <person name="Howarth C."/>
            <person name="Larimer J."/>
            <person name="Lui A."/>
            <person name="MacDonald P.J.P."/>
            <person name="McCowen C."/>
            <person name="Montmayeur A."/>
            <person name="Murphy C."/>
            <person name="Neiman D."/>
            <person name="Pearson M."/>
            <person name="Priest M."/>
            <person name="Roberts A."/>
            <person name="Saif S."/>
            <person name="Shea T."/>
            <person name="Sisk P."/>
            <person name="Stolte C."/>
            <person name="Sykes S."/>
            <person name="Wortman J."/>
            <person name="Nusbaum C."/>
            <person name="Birren B."/>
        </authorList>
    </citation>
    <scope>NUCLEOTIDE SEQUENCE [LARGE SCALE GENOMIC DNA]</scope>
    <source>
        <strain evidence="3 4">YIT 12061</strain>
    </source>
</reference>
<evidence type="ECO:0000256" key="2">
    <source>
        <dbReference type="ARBA" id="ARBA00023002"/>
    </source>
</evidence>
<dbReference type="GO" id="GO:0016491">
    <property type="term" value="F:oxidoreductase activity"/>
    <property type="evidence" value="ECO:0007669"/>
    <property type="project" value="UniProtKB-KW"/>
</dbReference>
<dbReference type="InterPro" id="IPR036291">
    <property type="entry name" value="NAD(P)-bd_dom_sf"/>
</dbReference>
<dbReference type="PRINTS" id="PR00081">
    <property type="entry name" value="GDHRDH"/>
</dbReference>
<dbReference type="Gene3D" id="3.40.50.720">
    <property type="entry name" value="NAD(P)-binding Rossmann-like Domain"/>
    <property type="match status" value="1"/>
</dbReference>
<dbReference type="SUPFAM" id="SSF51735">
    <property type="entry name" value="NAD(P)-binding Rossmann-fold domains"/>
    <property type="match status" value="1"/>
</dbReference>
<dbReference type="InterPro" id="IPR002347">
    <property type="entry name" value="SDR_fam"/>
</dbReference>
<sequence>MKTVFITGGATGIGAASVEKFATEGWQVLFLDTEEEAALNLCRKFNENRVIFRKGDTRNRVEIREAVSTAILMFGGVDAVIANAGIYQKSSLFDIRDEVLDEMIDVNIKGTIHTLQVTIPFLKERSGSIVINASSQNFIGKPNSFVYGLTKGALEEITKSLAVELGPCGVRVNSVCPGTIRTQLANKAISNWAEMTGKTETECWQEEAALFPLGRIGKPKEVAELIYFLASDAASFCTGGLFPVDGGIKAK</sequence>
<accession>H1DFN6</accession>
<dbReference type="FunFam" id="3.40.50.720:FF:000084">
    <property type="entry name" value="Short-chain dehydrogenase reductase"/>
    <property type="match status" value="1"/>
</dbReference>
<dbReference type="eggNOG" id="COG1028">
    <property type="taxonomic scope" value="Bacteria"/>
</dbReference>
<evidence type="ECO:0000313" key="3">
    <source>
        <dbReference type="EMBL" id="EHP48709.1"/>
    </source>
</evidence>
<dbReference type="EMBL" id="ADMC01000017">
    <property type="protein sequence ID" value="EHP48709.1"/>
    <property type="molecule type" value="Genomic_DNA"/>
</dbReference>
<dbReference type="Proteomes" id="UP000004892">
    <property type="component" value="Unassembled WGS sequence"/>
</dbReference>
<comment type="caution">
    <text evidence="3">The sequence shown here is derived from an EMBL/GenBank/DDBJ whole genome shotgun (WGS) entry which is preliminary data.</text>
</comment>
<dbReference type="HOGENOM" id="CLU_010194_1_0_10"/>
<dbReference type="GeneID" id="98068659"/>
<dbReference type="CDD" id="cd05233">
    <property type="entry name" value="SDR_c"/>
    <property type="match status" value="1"/>
</dbReference>